<evidence type="ECO:0000313" key="1">
    <source>
        <dbReference type="EMBL" id="KAE9295117.1"/>
    </source>
</evidence>
<protein>
    <submittedName>
        <fullName evidence="1">Uncharacterized protein</fullName>
    </submittedName>
</protein>
<reference evidence="1 2" key="1">
    <citation type="submission" date="2018-09" db="EMBL/GenBank/DDBJ databases">
        <title>Genomic investigation of the strawberry pathogen Phytophthora fragariae indicates pathogenicity is determined by transcriptional variation in three key races.</title>
        <authorList>
            <person name="Adams T.M."/>
            <person name="Armitage A.D."/>
            <person name="Sobczyk M.K."/>
            <person name="Bates H.J."/>
            <person name="Dunwell J.M."/>
            <person name="Nellist C.F."/>
            <person name="Harrison R.J."/>
        </authorList>
    </citation>
    <scope>NUCLEOTIDE SEQUENCE [LARGE SCALE GENOMIC DNA]</scope>
    <source>
        <strain evidence="1 2">NOV-77</strain>
    </source>
</reference>
<name>A0A6G0QN42_9STRA</name>
<evidence type="ECO:0000313" key="2">
    <source>
        <dbReference type="Proteomes" id="UP000486351"/>
    </source>
</evidence>
<organism evidence="1 2">
    <name type="scientific">Phytophthora fragariae</name>
    <dbReference type="NCBI Taxonomy" id="53985"/>
    <lineage>
        <taxon>Eukaryota</taxon>
        <taxon>Sar</taxon>
        <taxon>Stramenopiles</taxon>
        <taxon>Oomycota</taxon>
        <taxon>Peronosporomycetes</taxon>
        <taxon>Peronosporales</taxon>
        <taxon>Peronosporaceae</taxon>
        <taxon>Phytophthora</taxon>
    </lineage>
</organism>
<dbReference type="EMBL" id="QXFY01002591">
    <property type="protein sequence ID" value="KAE9295117.1"/>
    <property type="molecule type" value="Genomic_DNA"/>
</dbReference>
<dbReference type="AlphaFoldDB" id="A0A6G0QN42"/>
<accession>A0A6G0QN42</accession>
<sequence length="75" mass="8303">METVVLAAASSSVDIGPALLLLLANNEHRERPERSIIPSNRFVLSSKSEVNCVKDFSKYFHLKPPSLAEYLDLSS</sequence>
<gene>
    <name evidence="1" type="ORF">PF008_g24357</name>
</gene>
<dbReference type="Proteomes" id="UP000486351">
    <property type="component" value="Unassembled WGS sequence"/>
</dbReference>
<comment type="caution">
    <text evidence="1">The sequence shown here is derived from an EMBL/GenBank/DDBJ whole genome shotgun (WGS) entry which is preliminary data.</text>
</comment>
<proteinExistence type="predicted"/>